<feature type="transmembrane region" description="Helical" evidence="12">
    <location>
        <begin position="492"/>
        <end position="507"/>
    </location>
</feature>
<feature type="transmembrane region" description="Helical" evidence="12">
    <location>
        <begin position="220"/>
        <end position="242"/>
    </location>
</feature>
<dbReference type="GO" id="GO:0003954">
    <property type="term" value="F:NADH dehydrogenase activity"/>
    <property type="evidence" value="ECO:0007669"/>
    <property type="project" value="TreeGrafter"/>
</dbReference>
<dbReference type="AlphaFoldDB" id="A0A0C5CFX4"/>
<organism evidence="14">
    <name type="scientific">Dunaliella salina</name>
    <name type="common">Green alga</name>
    <name type="synonym">Protococcus salinus</name>
    <dbReference type="NCBI Taxonomy" id="3046"/>
    <lineage>
        <taxon>Eukaryota</taxon>
        <taxon>Viridiplantae</taxon>
        <taxon>Chlorophyta</taxon>
        <taxon>core chlorophytes</taxon>
        <taxon>Chlorophyceae</taxon>
        <taxon>CS clade</taxon>
        <taxon>Chlamydomonadales</taxon>
        <taxon>Dunaliellaceae</taxon>
        <taxon>Dunaliella</taxon>
    </lineage>
</organism>
<comment type="subcellular location">
    <subcellularLocation>
        <location evidence="2">Membrane</location>
        <topology evidence="2">Multi-pass membrane protein</topology>
    </subcellularLocation>
    <subcellularLocation>
        <location evidence="12">Mitochondrion membrane</location>
        <topology evidence="12">Multi-pass membrane protein</topology>
    </subcellularLocation>
</comment>
<dbReference type="GO" id="GO:0015990">
    <property type="term" value="P:electron transport coupled proton transport"/>
    <property type="evidence" value="ECO:0007669"/>
    <property type="project" value="TreeGrafter"/>
</dbReference>
<comment type="similarity">
    <text evidence="3 12">Belongs to the complex I subunit 4 family.</text>
</comment>
<evidence type="ECO:0000256" key="12">
    <source>
        <dbReference type="RuleBase" id="RU003297"/>
    </source>
</evidence>
<evidence type="ECO:0000256" key="9">
    <source>
        <dbReference type="ARBA" id="ARBA00023027"/>
    </source>
</evidence>
<feature type="transmembrane region" description="Helical" evidence="12">
    <location>
        <begin position="110"/>
        <end position="127"/>
    </location>
</feature>
<feature type="transmembrane region" description="Helical" evidence="12">
    <location>
        <begin position="171"/>
        <end position="195"/>
    </location>
</feature>
<keyword evidence="9 12" id="KW-0520">NAD</keyword>
<feature type="transmembrane region" description="Helical" evidence="12">
    <location>
        <begin position="312"/>
        <end position="331"/>
    </location>
</feature>
<evidence type="ECO:0000259" key="13">
    <source>
        <dbReference type="Pfam" id="PF00361"/>
    </source>
</evidence>
<evidence type="ECO:0000256" key="11">
    <source>
        <dbReference type="ARBA" id="ARBA00023136"/>
    </source>
</evidence>
<evidence type="ECO:0000313" key="14">
    <source>
        <dbReference type="EMBL" id="AJN90444.1"/>
    </source>
</evidence>
<feature type="transmembrane region" description="Helical" evidence="12">
    <location>
        <begin position="280"/>
        <end position="300"/>
    </location>
</feature>
<evidence type="ECO:0000256" key="4">
    <source>
        <dbReference type="ARBA" id="ARBA00012944"/>
    </source>
</evidence>
<dbReference type="GO" id="GO:0042773">
    <property type="term" value="P:ATP synthesis coupled electron transport"/>
    <property type="evidence" value="ECO:0007669"/>
    <property type="project" value="InterPro"/>
</dbReference>
<accession>A0A0C5CFX4</accession>
<dbReference type="EC" id="7.1.1.2" evidence="4 12"/>
<feature type="transmembrane region" description="Helical" evidence="12">
    <location>
        <begin position="40"/>
        <end position="60"/>
    </location>
</feature>
<keyword evidence="11 12" id="KW-0472">Membrane</keyword>
<feature type="transmembrane region" description="Helical" evidence="12">
    <location>
        <begin position="402"/>
        <end position="424"/>
    </location>
</feature>
<keyword evidence="12" id="KW-0249">Electron transport</keyword>
<feature type="transmembrane region" description="Helical" evidence="12">
    <location>
        <begin position="343"/>
        <end position="361"/>
    </location>
</feature>
<comment type="catalytic activity">
    <reaction evidence="12">
        <text>a ubiquinone + NADH + 5 H(+)(in) = a ubiquinol + NAD(+) + 4 H(+)(out)</text>
        <dbReference type="Rhea" id="RHEA:29091"/>
        <dbReference type="Rhea" id="RHEA-COMP:9565"/>
        <dbReference type="Rhea" id="RHEA-COMP:9566"/>
        <dbReference type="ChEBI" id="CHEBI:15378"/>
        <dbReference type="ChEBI" id="CHEBI:16389"/>
        <dbReference type="ChEBI" id="CHEBI:17976"/>
        <dbReference type="ChEBI" id="CHEBI:57540"/>
        <dbReference type="ChEBI" id="CHEBI:57945"/>
        <dbReference type="EC" id="7.1.1.2"/>
    </reaction>
</comment>
<dbReference type="PANTHER" id="PTHR43507">
    <property type="entry name" value="NADH-UBIQUINONE OXIDOREDUCTASE CHAIN 4"/>
    <property type="match status" value="1"/>
</dbReference>
<dbReference type="NCBIfam" id="TIGR01972">
    <property type="entry name" value="NDH_I_M"/>
    <property type="match status" value="1"/>
</dbReference>
<keyword evidence="8 12" id="KW-1133">Transmembrane helix</keyword>
<dbReference type="InterPro" id="IPR003918">
    <property type="entry name" value="NADH_UbQ_OxRdtase"/>
</dbReference>
<keyword evidence="12" id="KW-0813">Transport</keyword>
<dbReference type="Pfam" id="PF00361">
    <property type="entry name" value="Proton_antipo_M"/>
    <property type="match status" value="1"/>
</dbReference>
<geneLocation type="mitochondrion" evidence="14"/>
<keyword evidence="12" id="KW-0679">Respiratory chain</keyword>
<protein>
    <recommendedName>
        <fullName evidence="5 12">NADH-ubiquinone oxidoreductase chain 4</fullName>
        <ecNumber evidence="4 12">7.1.1.2</ecNumber>
    </recommendedName>
</protein>
<keyword evidence="7" id="KW-1278">Translocase</keyword>
<dbReference type="PRINTS" id="PR01437">
    <property type="entry name" value="NUOXDRDTASE4"/>
</dbReference>
<evidence type="ECO:0000256" key="10">
    <source>
        <dbReference type="ARBA" id="ARBA00023075"/>
    </source>
</evidence>
<evidence type="ECO:0000256" key="2">
    <source>
        <dbReference type="ARBA" id="ARBA00004141"/>
    </source>
</evidence>
<keyword evidence="10 12" id="KW-0830">Ubiquinone</keyword>
<dbReference type="GO" id="GO:0048039">
    <property type="term" value="F:ubiquinone binding"/>
    <property type="evidence" value="ECO:0007669"/>
    <property type="project" value="TreeGrafter"/>
</dbReference>
<comment type="function">
    <text evidence="12">Core subunit of the mitochondrial membrane respiratory chain NADH dehydrogenase (Complex I) which catalyzes electron transfer from NADH through the respiratory chain, using ubiquinone as an electron acceptor. Essential for the catalytic activity and assembly of complex I.</text>
</comment>
<proteinExistence type="inferred from homology"/>
<evidence type="ECO:0000256" key="7">
    <source>
        <dbReference type="ARBA" id="ARBA00022967"/>
    </source>
</evidence>
<evidence type="ECO:0000256" key="6">
    <source>
        <dbReference type="ARBA" id="ARBA00022692"/>
    </source>
</evidence>
<dbReference type="PANTHER" id="PTHR43507:SF1">
    <property type="entry name" value="NADH-UBIQUINONE OXIDOREDUCTASE CHAIN 4"/>
    <property type="match status" value="1"/>
</dbReference>
<dbReference type="EMBL" id="KP691601">
    <property type="protein sequence ID" value="AJN90444.1"/>
    <property type="molecule type" value="Genomic_DNA"/>
</dbReference>
<evidence type="ECO:0000256" key="3">
    <source>
        <dbReference type="ARBA" id="ARBA00009025"/>
    </source>
</evidence>
<feature type="transmembrane region" description="Helical" evidence="12">
    <location>
        <begin position="368"/>
        <end position="396"/>
    </location>
</feature>
<name>A0A0C5CFX4_DUNSA</name>
<keyword evidence="12 14" id="KW-0496">Mitochondrion</keyword>
<sequence length="511" mass="56379">MFLDLLLHPNNTIIALLLTFAFLCFVLLFIPIYNYSMFRILSLAVAFVPLGWSLYLWILYDGSGQTFQCICHVPMIHLSFGIDAAGLSLVILTSAIFPVCIMLMRTISGILTFLLLEIFILASLLVLDILGFYLTFESSLILLYLLIARPERLTGTQYVKHSAGDYSTMDAAYKITLYTMAGSLLFLPVILILYANYGTTNLLILTCSNNPMLSVDKQLILGWGLLAVFAVKVPLIPVHLWLPEAHVAAPTAGSVLLAGVLLKLGSLGLIRYLIPIFPVFVVKIFPVIAVMCIVSFLFSTLTTLRQVDIKKIIAYSSIAHMSLVTLAIFSLSEHSVASSTFMMVAHGLVSPALFLLVGFLYERSHTKYLPYLTGLGSHMPIYASLFFILTLANMAMPLSPNFIAEVLCLLSVFAVHSLYAYVFCISQVFTATYSIWTFNRVIHGYNSVAHLVPSFPVKGTGNSAIKGVYTRELSGQRGPEALNVSDLSRRELAIILPLLIGIFWLGLKPMA</sequence>
<dbReference type="InterPro" id="IPR010227">
    <property type="entry name" value="NADH_Q_OxRdtase_chainM/4"/>
</dbReference>
<dbReference type="GO" id="GO:0031966">
    <property type="term" value="C:mitochondrial membrane"/>
    <property type="evidence" value="ECO:0007669"/>
    <property type="project" value="UniProtKB-SubCell"/>
</dbReference>
<dbReference type="InterPro" id="IPR001750">
    <property type="entry name" value="ND/Mrp_TM"/>
</dbReference>
<feature type="transmembrane region" description="Helical" evidence="12">
    <location>
        <begin position="80"/>
        <end position="103"/>
    </location>
</feature>
<evidence type="ECO:0000256" key="5">
    <source>
        <dbReference type="ARBA" id="ARBA00021006"/>
    </source>
</evidence>
<keyword evidence="6 12" id="KW-0812">Transmembrane</keyword>
<evidence type="ECO:0000256" key="8">
    <source>
        <dbReference type="ARBA" id="ARBA00022989"/>
    </source>
</evidence>
<dbReference type="GO" id="GO:0008137">
    <property type="term" value="F:NADH dehydrogenase (ubiquinone) activity"/>
    <property type="evidence" value="ECO:0007669"/>
    <property type="project" value="UniProtKB-UniRule"/>
</dbReference>
<feature type="transmembrane region" description="Helical" evidence="12">
    <location>
        <begin position="12"/>
        <end position="33"/>
    </location>
</feature>
<comment type="function">
    <text evidence="1">Core subunit of the mitochondrial membrane respiratory chain NADH dehydrogenase (Complex I) that is believed to belong to the minimal assembly required for catalysis. Complex I functions in the transfer of electrons from NADH to the respiratory chain. The immediate electron acceptor for the enzyme is believed to be ubiquinone.</text>
</comment>
<evidence type="ECO:0000256" key="1">
    <source>
        <dbReference type="ARBA" id="ARBA00003257"/>
    </source>
</evidence>
<gene>
    <name evidence="14" type="primary">nad4</name>
</gene>
<feature type="domain" description="NADH:quinone oxidoreductase/Mrp antiporter transmembrane" evidence="13">
    <location>
        <begin position="128"/>
        <end position="430"/>
    </location>
</feature>
<reference evidence="14" key="1">
    <citation type="journal article" date="2015" name="Genome Biol. Evol.">
        <title>Massive and widespread organelle genomic expansion in the green algal genus Dunaliella.</title>
        <authorList>
            <person name="Del Vasto M."/>
            <person name="Figueroa-Martinez F."/>
            <person name="Featherston J."/>
            <person name="Gonzalez M.A."/>
            <person name="Reyes-Prieto A."/>
            <person name="Durand P.M."/>
            <person name="Smith D.R."/>
        </authorList>
    </citation>
    <scope>NUCLEOTIDE SEQUENCE</scope>
    <source>
        <strain evidence="14">CCM-UDEC 001</strain>
    </source>
</reference>